<gene>
    <name evidence="1" type="ORF">WOB96_13450</name>
</gene>
<protein>
    <submittedName>
        <fullName evidence="1">Uncharacterized protein</fullName>
    </submittedName>
</protein>
<name>A0ABU9DB57_9PROT</name>
<reference evidence="1 2" key="1">
    <citation type="submission" date="2024-04" db="EMBL/GenBank/DDBJ databases">
        <authorList>
            <person name="Abashina T."/>
            <person name="Shaikin A."/>
        </authorList>
    </citation>
    <scope>NUCLEOTIDE SEQUENCE [LARGE SCALE GENOMIC DNA]</scope>
    <source>
        <strain evidence="1 2">AAFK</strain>
    </source>
</reference>
<evidence type="ECO:0000313" key="2">
    <source>
        <dbReference type="Proteomes" id="UP001446205"/>
    </source>
</evidence>
<dbReference type="RefSeq" id="WP_341371814.1">
    <property type="nucleotide sequence ID" value="NZ_JBBPCO010000015.1"/>
</dbReference>
<dbReference type="EMBL" id="JBBPCO010000015">
    <property type="protein sequence ID" value="MEK8090758.1"/>
    <property type="molecule type" value="Genomic_DNA"/>
</dbReference>
<proteinExistence type="predicted"/>
<comment type="caution">
    <text evidence="1">The sequence shown here is derived from an EMBL/GenBank/DDBJ whole genome shotgun (WGS) entry which is preliminary data.</text>
</comment>
<accession>A0ABU9DB57</accession>
<evidence type="ECO:0000313" key="1">
    <source>
        <dbReference type="EMBL" id="MEK8090758.1"/>
    </source>
</evidence>
<sequence>MLELARRGQVVGVDVGVQGIGEFQPQFLQNQQVSLQRIEYRIQQHGLPGFLAGEKIGVSARFLFIELAKNHHLLRILGIIEN</sequence>
<organism evidence="1 2">
    <name type="scientific">Thermithiobacillus plumbiphilus</name>
    <dbReference type="NCBI Taxonomy" id="1729899"/>
    <lineage>
        <taxon>Bacteria</taxon>
        <taxon>Pseudomonadati</taxon>
        <taxon>Pseudomonadota</taxon>
        <taxon>Acidithiobacillia</taxon>
        <taxon>Acidithiobacillales</taxon>
        <taxon>Thermithiobacillaceae</taxon>
        <taxon>Thermithiobacillus</taxon>
    </lineage>
</organism>
<dbReference type="Proteomes" id="UP001446205">
    <property type="component" value="Unassembled WGS sequence"/>
</dbReference>
<keyword evidence="2" id="KW-1185">Reference proteome</keyword>